<evidence type="ECO:0000313" key="6">
    <source>
        <dbReference type="EMBL" id="SDX88417.1"/>
    </source>
</evidence>
<evidence type="ECO:0000256" key="3">
    <source>
        <dbReference type="ARBA" id="ARBA00020071"/>
    </source>
</evidence>
<dbReference type="Proteomes" id="UP000199118">
    <property type="component" value="Unassembled WGS sequence"/>
</dbReference>
<dbReference type="PROSITE" id="PS51677">
    <property type="entry name" value="NODB"/>
    <property type="match status" value="1"/>
</dbReference>
<evidence type="ECO:0000256" key="1">
    <source>
        <dbReference type="ARBA" id="ARBA00003236"/>
    </source>
</evidence>
<dbReference type="EMBL" id="FNMZ01000012">
    <property type="protein sequence ID" value="SDX88417.1"/>
    <property type="molecule type" value="Genomic_DNA"/>
</dbReference>
<protein>
    <recommendedName>
        <fullName evidence="3">Chitooligosaccharide deacetylase</fullName>
    </recommendedName>
    <alternativeName>
        <fullName evidence="4">Nodulation protein B</fullName>
    </alternativeName>
</protein>
<dbReference type="RefSeq" id="WP_092685166.1">
    <property type="nucleotide sequence ID" value="NZ_FNMZ01000012.1"/>
</dbReference>
<evidence type="ECO:0000259" key="5">
    <source>
        <dbReference type="PROSITE" id="PS51677"/>
    </source>
</evidence>
<dbReference type="PANTHER" id="PTHR47561:SF1">
    <property type="entry name" value="POLYSACCHARIDE DEACETYLASE FAMILY PROTEIN (AFU_ORTHOLOGUE AFUA_6G05030)"/>
    <property type="match status" value="1"/>
</dbReference>
<dbReference type="GO" id="GO:0005975">
    <property type="term" value="P:carbohydrate metabolic process"/>
    <property type="evidence" value="ECO:0007669"/>
    <property type="project" value="InterPro"/>
</dbReference>
<accession>A0A1H3FC73</accession>
<dbReference type="InterPro" id="IPR002509">
    <property type="entry name" value="NODB_dom"/>
</dbReference>
<evidence type="ECO:0000256" key="2">
    <source>
        <dbReference type="ARBA" id="ARBA00010973"/>
    </source>
</evidence>
<dbReference type="OrthoDB" id="9784220at2"/>
<dbReference type="InterPro" id="IPR011330">
    <property type="entry name" value="Glyco_hydro/deAcase_b/a-brl"/>
</dbReference>
<dbReference type="CDD" id="cd10938">
    <property type="entry name" value="CE4_HpPgdA_like"/>
    <property type="match status" value="1"/>
</dbReference>
<dbReference type="STRING" id="356660.SAMN05444336_11245"/>
<comment type="function">
    <text evidence="1">Is involved in generating a small heat-stable compound (Nod), an acylated oligomer of N-acetylglucosamine, that stimulates mitosis in various plant protoplasts.</text>
</comment>
<name>A0A1H3FC73_9RHOB</name>
<dbReference type="InterPro" id="IPR037950">
    <property type="entry name" value="PgdA-like"/>
</dbReference>
<evidence type="ECO:0000313" key="7">
    <source>
        <dbReference type="Proteomes" id="UP000199118"/>
    </source>
</evidence>
<keyword evidence="7" id="KW-1185">Reference proteome</keyword>
<dbReference type="PANTHER" id="PTHR47561">
    <property type="entry name" value="POLYSACCHARIDE DEACETYLASE FAMILY PROTEIN (AFU_ORTHOLOGUE AFUA_6G05030)"/>
    <property type="match status" value="1"/>
</dbReference>
<feature type="domain" description="NodB homology" evidence="5">
    <location>
        <begin position="44"/>
        <end position="266"/>
    </location>
</feature>
<dbReference type="GO" id="GO:0016810">
    <property type="term" value="F:hydrolase activity, acting on carbon-nitrogen (but not peptide) bonds"/>
    <property type="evidence" value="ECO:0007669"/>
    <property type="project" value="InterPro"/>
</dbReference>
<gene>
    <name evidence="6" type="ORF">SAMN05444336_11245</name>
</gene>
<proteinExistence type="inferred from homology"/>
<evidence type="ECO:0000256" key="4">
    <source>
        <dbReference type="ARBA" id="ARBA00032976"/>
    </source>
</evidence>
<organism evidence="6 7">
    <name type="scientific">Albimonas donghaensis</name>
    <dbReference type="NCBI Taxonomy" id="356660"/>
    <lineage>
        <taxon>Bacteria</taxon>
        <taxon>Pseudomonadati</taxon>
        <taxon>Pseudomonadota</taxon>
        <taxon>Alphaproteobacteria</taxon>
        <taxon>Rhodobacterales</taxon>
        <taxon>Paracoccaceae</taxon>
        <taxon>Albimonas</taxon>
    </lineage>
</organism>
<comment type="similarity">
    <text evidence="2">Belongs to the polysaccharide deacetylase family.</text>
</comment>
<dbReference type="SUPFAM" id="SSF88713">
    <property type="entry name" value="Glycoside hydrolase/deacetylase"/>
    <property type="match status" value="1"/>
</dbReference>
<reference evidence="6 7" key="1">
    <citation type="submission" date="2016-10" db="EMBL/GenBank/DDBJ databases">
        <authorList>
            <person name="de Groot N.N."/>
        </authorList>
    </citation>
    <scope>NUCLEOTIDE SEQUENCE [LARGE SCALE GENOMIC DNA]</scope>
    <source>
        <strain evidence="6 7">DSM 17890</strain>
    </source>
</reference>
<dbReference type="AlphaFoldDB" id="A0A1H3FC73"/>
<sequence>MLSLIDNPPPWPNGARCAVCFAYDFDAESLLHLYYPSADVTRRMGAAATLRYGARVAIPRIAKIWKHFGIRQTVFVPGWCIEQYPEAMEILISGGHEIGHHGWLHERVNQFSREDEEKIMIAGIRAIEKATGAPPVGYRCPSGAFSEHTLDLMIEHGLRYDASLGGHDIPYLLERPDGKSIVCLPHDNSLDDWTQYVNFKAADWSMPVQSPDRAMDVFRADFDAAWKHGGLWTAVWHPFVSGRLARAEAQVGLIEHMMEKGDVWFATCAEIAAHIDGLVERGEWSPMVERLPMWPAPAEQIARPSR</sequence>
<dbReference type="Pfam" id="PF01522">
    <property type="entry name" value="Polysacc_deac_1"/>
    <property type="match status" value="1"/>
</dbReference>
<dbReference type="Gene3D" id="3.20.20.370">
    <property type="entry name" value="Glycoside hydrolase/deacetylase"/>
    <property type="match status" value="1"/>
</dbReference>